<organism evidence="1">
    <name type="scientific">Rhizophora mucronata</name>
    <name type="common">Asiatic mangrove</name>
    <dbReference type="NCBI Taxonomy" id="61149"/>
    <lineage>
        <taxon>Eukaryota</taxon>
        <taxon>Viridiplantae</taxon>
        <taxon>Streptophyta</taxon>
        <taxon>Embryophyta</taxon>
        <taxon>Tracheophyta</taxon>
        <taxon>Spermatophyta</taxon>
        <taxon>Magnoliopsida</taxon>
        <taxon>eudicotyledons</taxon>
        <taxon>Gunneridae</taxon>
        <taxon>Pentapetalae</taxon>
        <taxon>rosids</taxon>
        <taxon>fabids</taxon>
        <taxon>Malpighiales</taxon>
        <taxon>Rhizophoraceae</taxon>
        <taxon>Rhizophora</taxon>
    </lineage>
</organism>
<proteinExistence type="predicted"/>
<evidence type="ECO:0000313" key="1">
    <source>
        <dbReference type="EMBL" id="MBX13065.1"/>
    </source>
</evidence>
<sequence>MVSLLGHLKKLLHISLKSLEA</sequence>
<name>A0A2P2L516_RHIMU</name>
<protein>
    <submittedName>
        <fullName evidence="1">Uroporphyrinogen decarboxylase 1ic isoform X2</fullName>
    </submittedName>
</protein>
<accession>A0A2P2L516</accession>
<dbReference type="EMBL" id="GGEC01032581">
    <property type="protein sequence ID" value="MBX13065.1"/>
    <property type="molecule type" value="Transcribed_RNA"/>
</dbReference>
<reference evidence="1" key="1">
    <citation type="submission" date="2018-02" db="EMBL/GenBank/DDBJ databases">
        <title>Rhizophora mucronata_Transcriptome.</title>
        <authorList>
            <person name="Meera S.P."/>
            <person name="Sreeshan A."/>
            <person name="Augustine A."/>
        </authorList>
    </citation>
    <scope>NUCLEOTIDE SEQUENCE</scope>
    <source>
        <tissue evidence="1">Leaf</tissue>
    </source>
</reference>
<dbReference type="AlphaFoldDB" id="A0A2P2L516"/>